<name>A0A974CY56_XENLA</name>
<dbReference type="Proteomes" id="UP000694892">
    <property type="component" value="Chromosome 4S"/>
</dbReference>
<evidence type="ECO:0000313" key="1">
    <source>
        <dbReference type="EMBL" id="OCT82124.1"/>
    </source>
</evidence>
<proteinExistence type="predicted"/>
<dbReference type="AlphaFoldDB" id="A0A974CY56"/>
<evidence type="ECO:0000313" key="2">
    <source>
        <dbReference type="Proteomes" id="UP000694892"/>
    </source>
</evidence>
<protein>
    <submittedName>
        <fullName evidence="1">Uncharacterized protein</fullName>
    </submittedName>
</protein>
<organism evidence="1 2">
    <name type="scientific">Xenopus laevis</name>
    <name type="common">African clawed frog</name>
    <dbReference type="NCBI Taxonomy" id="8355"/>
    <lineage>
        <taxon>Eukaryota</taxon>
        <taxon>Metazoa</taxon>
        <taxon>Chordata</taxon>
        <taxon>Craniata</taxon>
        <taxon>Vertebrata</taxon>
        <taxon>Euteleostomi</taxon>
        <taxon>Amphibia</taxon>
        <taxon>Batrachia</taxon>
        <taxon>Anura</taxon>
        <taxon>Pipoidea</taxon>
        <taxon>Pipidae</taxon>
        <taxon>Xenopodinae</taxon>
        <taxon>Xenopus</taxon>
        <taxon>Xenopus</taxon>
    </lineage>
</organism>
<reference evidence="2" key="1">
    <citation type="journal article" date="2016" name="Nature">
        <title>Genome evolution in the allotetraploid frog Xenopus laevis.</title>
        <authorList>
            <person name="Session A.M."/>
            <person name="Uno Y."/>
            <person name="Kwon T."/>
            <person name="Chapman J.A."/>
            <person name="Toyoda A."/>
            <person name="Takahashi S."/>
            <person name="Fukui A."/>
            <person name="Hikosaka A."/>
            <person name="Suzuki A."/>
            <person name="Kondo M."/>
            <person name="van Heeringen S.J."/>
            <person name="Quigley I."/>
            <person name="Heinz S."/>
            <person name="Ogino H."/>
            <person name="Ochi H."/>
            <person name="Hellsten U."/>
            <person name="Lyons J.B."/>
            <person name="Simakov O."/>
            <person name="Putnam N."/>
            <person name="Stites J."/>
            <person name="Kuroki Y."/>
            <person name="Tanaka T."/>
            <person name="Michiue T."/>
            <person name="Watanabe M."/>
            <person name="Bogdanovic O."/>
            <person name="Lister R."/>
            <person name="Georgiou G."/>
            <person name="Paranjpe S.S."/>
            <person name="van Kruijsbergen I."/>
            <person name="Shu S."/>
            <person name="Carlson J."/>
            <person name="Kinoshita T."/>
            <person name="Ohta Y."/>
            <person name="Mawaribuchi S."/>
            <person name="Jenkins J."/>
            <person name="Grimwood J."/>
            <person name="Schmutz J."/>
            <person name="Mitros T."/>
            <person name="Mozaffari S.V."/>
            <person name="Suzuki Y."/>
            <person name="Haramoto Y."/>
            <person name="Yamamoto T.S."/>
            <person name="Takagi C."/>
            <person name="Heald R."/>
            <person name="Miller K."/>
            <person name="Haudenschild C."/>
            <person name="Kitzman J."/>
            <person name="Nakayama T."/>
            <person name="Izutsu Y."/>
            <person name="Robert J."/>
            <person name="Fortriede J."/>
            <person name="Burns K."/>
            <person name="Lotay V."/>
            <person name="Karimi K."/>
            <person name="Yasuoka Y."/>
            <person name="Dichmann D.S."/>
            <person name="Flajnik M.F."/>
            <person name="Houston D.W."/>
            <person name="Shendure J."/>
            <person name="DuPasquier L."/>
            <person name="Vize P.D."/>
            <person name="Zorn A.M."/>
            <person name="Ito M."/>
            <person name="Marcotte E.M."/>
            <person name="Wallingford J.B."/>
            <person name="Ito Y."/>
            <person name="Asashima M."/>
            <person name="Ueno N."/>
            <person name="Matsuda Y."/>
            <person name="Veenstra G.J."/>
            <person name="Fujiyama A."/>
            <person name="Harland R.M."/>
            <person name="Taira M."/>
            <person name="Rokhsar D.S."/>
        </authorList>
    </citation>
    <scope>NUCLEOTIDE SEQUENCE [LARGE SCALE GENOMIC DNA]</scope>
    <source>
        <strain evidence="2">J</strain>
    </source>
</reference>
<dbReference type="EMBL" id="CM004473">
    <property type="protein sequence ID" value="OCT82124.1"/>
    <property type="molecule type" value="Genomic_DNA"/>
</dbReference>
<sequence length="92" mass="10273">MVRVFYPSSHISEFLACLNKSHIQKATPFCTSVGMYCPPATPGQANLLNNVQIIAFRCPYSSRTIFWSNNLVEITSQNEGEGCVQKRSDLSQ</sequence>
<gene>
    <name evidence="1" type="ORF">XELAEV_18024635mg</name>
</gene>
<accession>A0A974CY56</accession>